<dbReference type="InterPro" id="IPR014255">
    <property type="entry name" value="Spore_coat_CotS"/>
</dbReference>
<protein>
    <submittedName>
        <fullName evidence="1">Spore coat protein I</fullName>
    </submittedName>
</protein>
<gene>
    <name evidence="1" type="primary">cotI</name>
    <name evidence="1" type="ORF">GCM10007216_19140</name>
</gene>
<keyword evidence="1" id="KW-0946">Virion</keyword>
<dbReference type="Proteomes" id="UP000619534">
    <property type="component" value="Unassembled WGS sequence"/>
</dbReference>
<sequence>MKGHNIEPWAEEAMEDSLYVPPYVEEMAREVLKHYDFQSIDNMTVMATKPVKGGAIWKIETERGPFSLKLLHRRIPKSKFSLGAQEYLVNEKNANVPAIIKTQTEENYVEMGGKLWFVAIWIQTLRQLPEGLEGTKKLCEALGDFHKLTKGYVPPEDAEFVSRLHRWPRTYERLEKKLNWFRDIAHAYDEMPASSTILSVIDMYQTQAREARHRLSESSYASILERGTEEASLVHQDYGWSNAQIADDGMWVIDLDGVSFDIAIRDLRKLIIDRMAAIGKWDADYIREMIQSYNAVNPISDEEYEMLLIDLSLPNSFYKEIKPIVYSPTTFMTDEFNQQLQFINELEKTKWPVLQELAEDRKGGLSFK</sequence>
<dbReference type="PANTHER" id="PTHR39179">
    <property type="entry name" value="SPORE COAT PROTEIN I"/>
    <property type="match status" value="1"/>
</dbReference>
<evidence type="ECO:0000313" key="1">
    <source>
        <dbReference type="EMBL" id="GGC88547.1"/>
    </source>
</evidence>
<proteinExistence type="predicted"/>
<dbReference type="RefSeq" id="WP_062446079.1">
    <property type="nucleotide sequence ID" value="NZ_BMCJ01000003.1"/>
</dbReference>
<reference evidence="2" key="1">
    <citation type="journal article" date="2019" name="Int. J. Syst. Evol. Microbiol.">
        <title>The Global Catalogue of Microorganisms (GCM) 10K type strain sequencing project: providing services to taxonomists for standard genome sequencing and annotation.</title>
        <authorList>
            <consortium name="The Broad Institute Genomics Platform"/>
            <consortium name="The Broad Institute Genome Sequencing Center for Infectious Disease"/>
            <person name="Wu L."/>
            <person name="Ma J."/>
        </authorList>
    </citation>
    <scope>NUCLEOTIDE SEQUENCE [LARGE SCALE GENOMIC DNA]</scope>
    <source>
        <strain evidence="2">CCM 7282</strain>
    </source>
</reference>
<dbReference type="InterPro" id="IPR011009">
    <property type="entry name" value="Kinase-like_dom_sf"/>
</dbReference>
<keyword evidence="1" id="KW-0167">Capsid protein</keyword>
<dbReference type="Gene3D" id="3.90.1200.10">
    <property type="match status" value="1"/>
</dbReference>
<comment type="caution">
    <text evidence="1">The sequence shown here is derived from an EMBL/GenBank/DDBJ whole genome shotgun (WGS) entry which is preliminary data.</text>
</comment>
<dbReference type="InterPro" id="IPR047175">
    <property type="entry name" value="CotS-like"/>
</dbReference>
<evidence type="ECO:0000313" key="2">
    <source>
        <dbReference type="Proteomes" id="UP000619534"/>
    </source>
</evidence>
<dbReference type="EMBL" id="BMCJ01000003">
    <property type="protein sequence ID" value="GGC88547.1"/>
    <property type="molecule type" value="Genomic_DNA"/>
</dbReference>
<dbReference type="Gene3D" id="3.30.200.20">
    <property type="entry name" value="Phosphorylase Kinase, domain 1"/>
    <property type="match status" value="1"/>
</dbReference>
<dbReference type="PANTHER" id="PTHR39179:SF1">
    <property type="entry name" value="SPORE COAT PROTEIN I"/>
    <property type="match status" value="1"/>
</dbReference>
<dbReference type="NCBIfam" id="TIGR02906">
    <property type="entry name" value="spore_CotS"/>
    <property type="match status" value="1"/>
</dbReference>
<dbReference type="SUPFAM" id="SSF56112">
    <property type="entry name" value="Protein kinase-like (PK-like)"/>
    <property type="match status" value="1"/>
</dbReference>
<organism evidence="1 2">
    <name type="scientific">Thalassobacillus devorans</name>
    <dbReference type="NCBI Taxonomy" id="279813"/>
    <lineage>
        <taxon>Bacteria</taxon>
        <taxon>Bacillati</taxon>
        <taxon>Bacillota</taxon>
        <taxon>Bacilli</taxon>
        <taxon>Bacillales</taxon>
        <taxon>Bacillaceae</taxon>
        <taxon>Thalassobacillus</taxon>
    </lineage>
</organism>
<keyword evidence="2" id="KW-1185">Reference proteome</keyword>
<name>A0ABQ1P0A2_9BACI</name>
<accession>A0ABQ1P0A2</accession>